<keyword evidence="8" id="KW-0276">Fatty acid metabolism</keyword>
<dbReference type="HOGENOM" id="CLU_010194_18_1_1"/>
<dbReference type="FunCoup" id="Q750L7">
    <property type="interactions" value="270"/>
</dbReference>
<evidence type="ECO:0000313" key="23">
    <source>
        <dbReference type="Proteomes" id="UP000000591"/>
    </source>
</evidence>
<keyword evidence="23" id="KW-1185">Reference proteome</keyword>
<evidence type="ECO:0000256" key="20">
    <source>
        <dbReference type="ARBA" id="ARBA00081853"/>
    </source>
</evidence>
<dbReference type="SMART" id="SM00822">
    <property type="entry name" value="PKS_KR"/>
    <property type="match status" value="1"/>
</dbReference>
<evidence type="ECO:0000256" key="18">
    <source>
        <dbReference type="ARBA" id="ARBA00055743"/>
    </source>
</evidence>
<proteinExistence type="inferred from homology"/>
<dbReference type="Proteomes" id="UP000000591">
    <property type="component" value="Chromosome VII"/>
</dbReference>
<protein>
    <recommendedName>
        <fullName evidence="19">Peroxisomal hydratase-dehydrogenase-epimerase</fullName>
        <ecNumber evidence="5">1.1.1.n12</ecNumber>
        <ecNumber evidence="6">4.2.1.119</ecNumber>
    </recommendedName>
    <alternativeName>
        <fullName evidence="20">Multifunctional beta-oxidation protein</fullName>
    </alternativeName>
</protein>
<organism evidence="22 23">
    <name type="scientific">Eremothecium gossypii (strain ATCC 10895 / CBS 109.51 / FGSC 9923 / NRRL Y-1056)</name>
    <name type="common">Yeast</name>
    <name type="synonym">Ashbya gossypii</name>
    <dbReference type="NCBI Taxonomy" id="284811"/>
    <lineage>
        <taxon>Eukaryota</taxon>
        <taxon>Fungi</taxon>
        <taxon>Dikarya</taxon>
        <taxon>Ascomycota</taxon>
        <taxon>Saccharomycotina</taxon>
        <taxon>Saccharomycetes</taxon>
        <taxon>Saccharomycetales</taxon>
        <taxon>Saccharomycetaceae</taxon>
        <taxon>Eremothecium</taxon>
    </lineage>
</organism>
<dbReference type="CDD" id="cd05353">
    <property type="entry name" value="hydroxyacyl-CoA-like_DH_SDR_c-like"/>
    <property type="match status" value="2"/>
</dbReference>
<dbReference type="OMA" id="GKTRWQR"/>
<dbReference type="OrthoDB" id="3592703at2759"/>
<keyword evidence="7" id="KW-0677">Repeat</keyword>
<dbReference type="PANTHER" id="PTHR45024">
    <property type="entry name" value="DEHYDROGENASES, SHORT CHAIN"/>
    <property type="match status" value="1"/>
</dbReference>
<comment type="pathway">
    <text evidence="2">Lipid metabolism; fatty acid beta-oxidation.</text>
</comment>
<evidence type="ECO:0000256" key="5">
    <source>
        <dbReference type="ARBA" id="ARBA00012456"/>
    </source>
</evidence>
<keyword evidence="10" id="KW-0560">Oxidoreductase</keyword>
<dbReference type="Pfam" id="PF01575">
    <property type="entry name" value="MaoC_dehydratas"/>
    <property type="match status" value="1"/>
</dbReference>
<dbReference type="FunFam" id="3.40.50.720:FF:000185">
    <property type="entry name" value="peroxisomal multifunctional enzyme type 2"/>
    <property type="match status" value="1"/>
</dbReference>
<dbReference type="EC" id="4.2.1.119" evidence="6"/>
<evidence type="ECO:0000256" key="11">
    <source>
        <dbReference type="ARBA" id="ARBA00023098"/>
    </source>
</evidence>
<dbReference type="PROSITE" id="PS00061">
    <property type="entry name" value="ADH_SHORT"/>
    <property type="match status" value="2"/>
</dbReference>
<dbReference type="AlphaFoldDB" id="Q750L7"/>
<reference evidence="22 23" key="1">
    <citation type="journal article" date="2004" name="Science">
        <title>The Ashbya gossypii genome as a tool for mapping the ancient Saccharomyces cerevisiae genome.</title>
        <authorList>
            <person name="Dietrich F.S."/>
            <person name="Voegeli S."/>
            <person name="Brachat S."/>
            <person name="Lerch A."/>
            <person name="Gates K."/>
            <person name="Steiner S."/>
            <person name="Mohr C."/>
            <person name="Pohlmann R."/>
            <person name="Luedi P."/>
            <person name="Choi S."/>
            <person name="Wing R.A."/>
            <person name="Flavier A."/>
            <person name="Gaffney T.D."/>
            <person name="Philippsen P."/>
        </authorList>
    </citation>
    <scope>NUCLEOTIDE SEQUENCE [LARGE SCALE GENOMIC DNA]</scope>
    <source>
        <strain evidence="23">ATCC 10895 / CBS 109.51 / FGSC 9923 / NRRL Y-1056</strain>
    </source>
</reference>
<dbReference type="STRING" id="284811.Q750L7"/>
<dbReference type="GO" id="GO:0018812">
    <property type="term" value="F:3-hydroxyacyl-CoA dehydratase activity"/>
    <property type="evidence" value="ECO:0007669"/>
    <property type="project" value="UniProtKB-EC"/>
</dbReference>
<dbReference type="InterPro" id="IPR002539">
    <property type="entry name" value="MaoC-like_dom"/>
</dbReference>
<dbReference type="eggNOG" id="KOG1206">
    <property type="taxonomic scope" value="Eukaryota"/>
</dbReference>
<dbReference type="Gene3D" id="3.10.129.10">
    <property type="entry name" value="Hotdog Thioesterase"/>
    <property type="match status" value="2"/>
</dbReference>
<evidence type="ECO:0000256" key="10">
    <source>
        <dbReference type="ARBA" id="ARBA00023002"/>
    </source>
</evidence>
<dbReference type="Pfam" id="PF22622">
    <property type="entry name" value="MFE-2_hydrat-2_N"/>
    <property type="match status" value="1"/>
</dbReference>
<dbReference type="KEGG" id="ago:AGOS_AGL060W"/>
<keyword evidence="11" id="KW-0443">Lipid metabolism</keyword>
<comment type="catalytic activity">
    <reaction evidence="16">
        <text>a (3R)-3-hydroxyacyl-CoA = a (2E)-enoyl-CoA + H2O</text>
        <dbReference type="Rhea" id="RHEA:26526"/>
        <dbReference type="ChEBI" id="CHEBI:15377"/>
        <dbReference type="ChEBI" id="CHEBI:57319"/>
        <dbReference type="ChEBI" id="CHEBI:58856"/>
        <dbReference type="EC" id="4.2.1.119"/>
    </reaction>
</comment>
<evidence type="ECO:0000256" key="15">
    <source>
        <dbReference type="ARBA" id="ARBA00023268"/>
    </source>
</evidence>
<comment type="catalytic activity">
    <reaction evidence="17">
        <text>a (3R)-3-hydroxyacyl-CoA + NAD(+) = a 3-oxoacyl-CoA + NADH + H(+)</text>
        <dbReference type="Rhea" id="RHEA:32711"/>
        <dbReference type="ChEBI" id="CHEBI:15378"/>
        <dbReference type="ChEBI" id="CHEBI:57319"/>
        <dbReference type="ChEBI" id="CHEBI:57540"/>
        <dbReference type="ChEBI" id="CHEBI:57945"/>
        <dbReference type="ChEBI" id="CHEBI:90726"/>
        <dbReference type="EC" id="1.1.1.n12"/>
    </reaction>
</comment>
<evidence type="ECO:0000256" key="6">
    <source>
        <dbReference type="ARBA" id="ARBA00013156"/>
    </source>
</evidence>
<evidence type="ECO:0000313" key="22">
    <source>
        <dbReference type="EMBL" id="AAS54430.1"/>
    </source>
</evidence>
<keyword evidence="12" id="KW-0576">Peroxisome</keyword>
<dbReference type="InParanoid" id="Q750L7"/>
<dbReference type="InterPro" id="IPR057326">
    <property type="entry name" value="KR_dom"/>
</dbReference>
<dbReference type="UniPathway" id="UPA00659"/>
<keyword evidence="13" id="KW-0413">Isomerase</keyword>
<accession>Q750L7</accession>
<comment type="subunit">
    <text evidence="4">Monomer.</text>
</comment>
<dbReference type="PANTHER" id="PTHR45024:SF2">
    <property type="entry name" value="SCP2 DOMAIN-CONTAINING PROTEIN"/>
    <property type="match status" value="1"/>
</dbReference>
<evidence type="ECO:0000256" key="4">
    <source>
        <dbReference type="ARBA" id="ARBA00011245"/>
    </source>
</evidence>
<comment type="similarity">
    <text evidence="3">Belongs to the short-chain dehydrogenases/reductases (SDR) family.</text>
</comment>
<dbReference type="PRINTS" id="PR00081">
    <property type="entry name" value="GDHRDH"/>
</dbReference>
<dbReference type="Gene3D" id="3.40.50.720">
    <property type="entry name" value="NAD(P)-binding Rossmann-like Domain"/>
    <property type="match status" value="2"/>
</dbReference>
<feature type="domain" description="Ketoreductase" evidence="21">
    <location>
        <begin position="320"/>
        <end position="497"/>
    </location>
</feature>
<sequence length="891" mass="97204">MSLTFNDRVVIITGAGGGLGREYALDYAKRGAKVVVNDLGGTLGGSGHDTRAADKVVEEIRKAGGTAVANYDTVTDGDKIVKTAIDAFGRVDVIVNNAGILRDGSFAKMTEKNFSAVVDVHLNGSYKLCKAAWPYMRQQKYGRIVNTASPAGLYGNFGQTNYSAAKLGLVGLSETLAKEGHKYNIKVNVIAPIARSRMTEGLLPDHVIRVMGPEKVVPMVVYLTHENTEVTNSIFEPGAGYYTQVRWERSSGGLFNPDEKTFTPEAILHKFPEVLDFKDKPFKAVEHPYQLADYNDLISKARQLPPNEQGSVQVKSLKDKVVIITGAGAGLGRSHALWFAKYGARVVVNDLKGADGVVAEINSQYGEGRAVADSHNIVTDAAAVVETAMKAFERVDVLVNNAGILRDRSFVKMTDDEWNSVLQVHLLSVFALSKAVWPIFMQQRSGVIVNTTSTSGIYGNFGQANYSAAKAAVLGFSKSLAIEGAKRGIRVYVIAPHAFTNMTKTIFGETEIKSSFEPSQVSPFVVLLASNEFARKYRRSVGSLFEVGGGWIGHTRWQRAKGAVSLELATAEFIRDNWATITDFSKPSYPASIDAAGNDMMKAIMTATALQSSTGALKYTSRDSIIYNLGLGANTTELKYVYENHPAFQVLSTYPIVLAMNAGFVDFPSFADNFDYNMLLHGEQYMKLNQYPVPTEGSVKVETAPVASTNKGKKAALIVIGYKVIDAKTNKQLAYTEGSYFVRGAQVPESKKVLTERPTFSTTSFSSPDREPDFEAEIDTSVHQAALYRLAGDYNPLHIDPKVSSIARFPKPILHGLCSLGCTAKALFEKFGQYDELKTRFSSFVFPGDKLKVRAWKEDGGIVIFETIDLDRDMPVLTNSAIKLVGSQSKL</sequence>
<dbReference type="InterPro" id="IPR029069">
    <property type="entry name" value="HotDog_dom_sf"/>
</dbReference>
<dbReference type="InterPro" id="IPR054357">
    <property type="entry name" value="MFE-2_N"/>
</dbReference>
<dbReference type="GeneID" id="4622905"/>
<evidence type="ECO:0000256" key="14">
    <source>
        <dbReference type="ARBA" id="ARBA00023239"/>
    </source>
</evidence>
<reference evidence="23" key="2">
    <citation type="journal article" date="2013" name="G3 (Bethesda)">
        <title>Genomes of Ashbya fungi isolated from insects reveal four mating-type loci, numerous translocations, lack of transposons, and distinct gene duplications.</title>
        <authorList>
            <person name="Dietrich F.S."/>
            <person name="Voegeli S."/>
            <person name="Kuo S."/>
            <person name="Philippsen P."/>
        </authorList>
    </citation>
    <scope>GENOME REANNOTATION</scope>
    <source>
        <strain evidence="23">ATCC 10895 / CBS 109.51 / FGSC 9923 / NRRL Y-1056</strain>
    </source>
</reference>
<dbReference type="InterPro" id="IPR051687">
    <property type="entry name" value="Peroxisomal_Beta-Oxidation"/>
</dbReference>
<dbReference type="SUPFAM" id="SSF54637">
    <property type="entry name" value="Thioesterase/thiol ester dehydrase-isomerase"/>
    <property type="match status" value="2"/>
</dbReference>
<dbReference type="CDD" id="cd03448">
    <property type="entry name" value="HDE_HSD"/>
    <property type="match status" value="1"/>
</dbReference>
<dbReference type="GO" id="GO:0004300">
    <property type="term" value="F:enoyl-CoA hydratase activity"/>
    <property type="evidence" value="ECO:0000318"/>
    <property type="project" value="GO_Central"/>
</dbReference>
<keyword evidence="15" id="KW-0511">Multifunctional enzyme</keyword>
<dbReference type="InterPro" id="IPR020904">
    <property type="entry name" value="Sc_DH/Rdtase_CS"/>
</dbReference>
<dbReference type="GO" id="GO:0005777">
    <property type="term" value="C:peroxisome"/>
    <property type="evidence" value="ECO:0000318"/>
    <property type="project" value="GO_Central"/>
</dbReference>
<dbReference type="PRINTS" id="PR00080">
    <property type="entry name" value="SDRFAMILY"/>
</dbReference>
<dbReference type="SUPFAM" id="SSF51735">
    <property type="entry name" value="NAD(P)-binding Rossmann-fold domains"/>
    <property type="match status" value="2"/>
</dbReference>
<comment type="subcellular location">
    <subcellularLocation>
        <location evidence="1">Peroxisome</location>
    </subcellularLocation>
</comment>
<dbReference type="EC" id="1.1.1.n12" evidence="5"/>
<gene>
    <name evidence="22" type="ORF">AGOS_AGL060W</name>
</gene>
<keyword evidence="9" id="KW-0521">NADP</keyword>
<evidence type="ECO:0000256" key="1">
    <source>
        <dbReference type="ARBA" id="ARBA00004275"/>
    </source>
</evidence>
<dbReference type="EMBL" id="AE016820">
    <property type="protein sequence ID" value="AAS54430.1"/>
    <property type="molecule type" value="Genomic_DNA"/>
</dbReference>
<dbReference type="Pfam" id="PF00106">
    <property type="entry name" value="adh_short"/>
    <property type="match status" value="2"/>
</dbReference>
<evidence type="ECO:0000256" key="2">
    <source>
        <dbReference type="ARBA" id="ARBA00005005"/>
    </source>
</evidence>
<dbReference type="InterPro" id="IPR036291">
    <property type="entry name" value="NAD(P)-bd_dom_sf"/>
</dbReference>
<evidence type="ECO:0000256" key="9">
    <source>
        <dbReference type="ARBA" id="ARBA00022857"/>
    </source>
</evidence>
<dbReference type="GO" id="GO:0006635">
    <property type="term" value="P:fatty acid beta-oxidation"/>
    <property type="evidence" value="ECO:0000318"/>
    <property type="project" value="GO_Central"/>
</dbReference>
<dbReference type="GO" id="GO:0003857">
    <property type="term" value="F:(3S)-3-hydroxyacyl-CoA dehydrogenase (NAD+) activity"/>
    <property type="evidence" value="ECO:0000318"/>
    <property type="project" value="GO_Central"/>
</dbReference>
<evidence type="ECO:0000256" key="7">
    <source>
        <dbReference type="ARBA" id="ARBA00022737"/>
    </source>
</evidence>
<name>Q750L7_EREGS</name>
<evidence type="ECO:0000256" key="12">
    <source>
        <dbReference type="ARBA" id="ARBA00023140"/>
    </source>
</evidence>
<evidence type="ECO:0000256" key="8">
    <source>
        <dbReference type="ARBA" id="ARBA00022832"/>
    </source>
</evidence>
<evidence type="ECO:0000256" key="19">
    <source>
        <dbReference type="ARBA" id="ARBA00073871"/>
    </source>
</evidence>
<dbReference type="InterPro" id="IPR002347">
    <property type="entry name" value="SDR_fam"/>
</dbReference>
<evidence type="ECO:0000256" key="16">
    <source>
        <dbReference type="ARBA" id="ARBA00029334"/>
    </source>
</evidence>
<dbReference type="RefSeq" id="NP_986606.1">
    <property type="nucleotide sequence ID" value="NM_211668.1"/>
</dbReference>
<comment type="function">
    <text evidence="18">Second trifunctional enzyme acting on the beta-oxidation pathway for fatty acids, possessing hydratase-dehydrogenase-epimerase activities. Converts trans-2-enoyl-CoA via D-3-hydroxyacyl-CoA to 3-ketoacyl-CoA.</text>
</comment>
<evidence type="ECO:0000256" key="17">
    <source>
        <dbReference type="ARBA" id="ARBA00052025"/>
    </source>
</evidence>
<evidence type="ECO:0000256" key="13">
    <source>
        <dbReference type="ARBA" id="ARBA00023235"/>
    </source>
</evidence>
<evidence type="ECO:0000259" key="21">
    <source>
        <dbReference type="SMART" id="SM00822"/>
    </source>
</evidence>
<keyword evidence="14" id="KW-0456">Lyase</keyword>
<evidence type="ECO:0000256" key="3">
    <source>
        <dbReference type="ARBA" id="ARBA00006484"/>
    </source>
</evidence>
<dbReference type="GO" id="GO:0016853">
    <property type="term" value="F:isomerase activity"/>
    <property type="evidence" value="ECO:0007669"/>
    <property type="project" value="UniProtKB-KW"/>
</dbReference>
<dbReference type="FunFam" id="3.40.50.720:FF:000410">
    <property type="entry name" value="Peroxisomal multifunctional beta-oxidation protein"/>
    <property type="match status" value="1"/>
</dbReference>